<feature type="domain" description="Ig-like" evidence="7">
    <location>
        <begin position="121"/>
        <end position="215"/>
    </location>
</feature>
<reference evidence="9" key="1">
    <citation type="submission" date="2025-08" db="UniProtKB">
        <authorList>
            <consortium name="RefSeq"/>
        </authorList>
    </citation>
    <scope>IDENTIFICATION</scope>
</reference>
<dbReference type="InterPro" id="IPR036179">
    <property type="entry name" value="Ig-like_dom_sf"/>
</dbReference>
<feature type="signal peptide" evidence="6">
    <location>
        <begin position="1"/>
        <end position="20"/>
    </location>
</feature>
<dbReference type="InterPro" id="IPR003599">
    <property type="entry name" value="Ig_sub"/>
</dbReference>
<evidence type="ECO:0000256" key="5">
    <source>
        <dbReference type="SAM" id="Phobius"/>
    </source>
</evidence>
<feature type="transmembrane region" description="Helical" evidence="5">
    <location>
        <begin position="340"/>
        <end position="362"/>
    </location>
</feature>
<feature type="region of interest" description="Disordered" evidence="4">
    <location>
        <begin position="369"/>
        <end position="479"/>
    </location>
</feature>
<dbReference type="SMART" id="SM00408">
    <property type="entry name" value="IGc2"/>
    <property type="match status" value="2"/>
</dbReference>
<keyword evidence="5" id="KW-0472">Membrane</keyword>
<evidence type="ECO:0000256" key="4">
    <source>
        <dbReference type="SAM" id="MobiDB-lite"/>
    </source>
</evidence>
<dbReference type="InterPro" id="IPR013783">
    <property type="entry name" value="Ig-like_fold"/>
</dbReference>
<evidence type="ECO:0000313" key="8">
    <source>
        <dbReference type="Proteomes" id="UP000248480"/>
    </source>
</evidence>
<feature type="region of interest" description="Disordered" evidence="4">
    <location>
        <begin position="158"/>
        <end position="180"/>
    </location>
</feature>
<feature type="chain" id="PRO_5015976307" evidence="6">
    <location>
        <begin position="21"/>
        <end position="479"/>
    </location>
</feature>
<accession>A0A2Y9RKM3</accession>
<protein>
    <submittedName>
        <fullName evidence="9">Leukocyte immunoglobulin-like receptor subfamily B member 3 isoform X2</fullName>
    </submittedName>
</protein>
<keyword evidence="3" id="KW-0393">Immunoglobulin domain</keyword>
<dbReference type="Pfam" id="PF00047">
    <property type="entry name" value="ig"/>
    <property type="match status" value="2"/>
</dbReference>
<dbReference type="Gene3D" id="2.60.40.10">
    <property type="entry name" value="Immunoglobulins"/>
    <property type="match status" value="3"/>
</dbReference>
<feature type="domain" description="Ig-like" evidence="7">
    <location>
        <begin position="221"/>
        <end position="304"/>
    </location>
</feature>
<evidence type="ECO:0000259" key="7">
    <source>
        <dbReference type="PROSITE" id="PS50835"/>
    </source>
</evidence>
<keyword evidence="8" id="KW-1185">Reference proteome</keyword>
<dbReference type="GO" id="GO:0002764">
    <property type="term" value="P:immune response-regulating signaling pathway"/>
    <property type="evidence" value="ECO:0007669"/>
    <property type="project" value="TreeGrafter"/>
</dbReference>
<dbReference type="RefSeq" id="XP_023592098.1">
    <property type="nucleotide sequence ID" value="XM_023736330.1"/>
</dbReference>
<proteinExistence type="predicted"/>
<evidence type="ECO:0000256" key="3">
    <source>
        <dbReference type="ARBA" id="ARBA00023319"/>
    </source>
</evidence>
<evidence type="ECO:0000256" key="6">
    <source>
        <dbReference type="SAM" id="SignalP"/>
    </source>
</evidence>
<dbReference type="InterPro" id="IPR013151">
    <property type="entry name" value="Immunoglobulin_dom"/>
</dbReference>
<dbReference type="Pfam" id="PF13895">
    <property type="entry name" value="Ig_2"/>
    <property type="match status" value="1"/>
</dbReference>
<feature type="compositionally biased region" description="Polar residues" evidence="4">
    <location>
        <begin position="456"/>
        <end position="465"/>
    </location>
</feature>
<keyword evidence="5" id="KW-0812">Transmembrane</keyword>
<dbReference type="SUPFAM" id="SSF48726">
    <property type="entry name" value="Immunoglobulin"/>
    <property type="match status" value="3"/>
</dbReference>
<evidence type="ECO:0000256" key="1">
    <source>
        <dbReference type="ARBA" id="ARBA00022729"/>
    </source>
</evidence>
<keyword evidence="5" id="KW-1133">Transmembrane helix</keyword>
<dbReference type="PROSITE" id="PS50835">
    <property type="entry name" value="IG_LIKE"/>
    <property type="match status" value="2"/>
</dbReference>
<dbReference type="GO" id="GO:0005886">
    <property type="term" value="C:plasma membrane"/>
    <property type="evidence" value="ECO:0007669"/>
    <property type="project" value="TreeGrafter"/>
</dbReference>
<organism evidence="8 9">
    <name type="scientific">Trichechus manatus latirostris</name>
    <name type="common">Florida manatee</name>
    <dbReference type="NCBI Taxonomy" id="127582"/>
    <lineage>
        <taxon>Eukaryota</taxon>
        <taxon>Metazoa</taxon>
        <taxon>Chordata</taxon>
        <taxon>Craniata</taxon>
        <taxon>Vertebrata</taxon>
        <taxon>Euteleostomi</taxon>
        <taxon>Mammalia</taxon>
        <taxon>Eutheria</taxon>
        <taxon>Afrotheria</taxon>
        <taxon>Sirenia</taxon>
        <taxon>Trichechidae</taxon>
        <taxon>Trichechus</taxon>
    </lineage>
</organism>
<dbReference type="Proteomes" id="UP000248480">
    <property type="component" value="Unplaced"/>
</dbReference>
<dbReference type="GO" id="GO:0032396">
    <property type="term" value="F:inhibitory MHC class I receptor activity"/>
    <property type="evidence" value="ECO:0007669"/>
    <property type="project" value="TreeGrafter"/>
</dbReference>
<evidence type="ECO:0000313" key="9">
    <source>
        <dbReference type="RefSeq" id="XP_023592098.1"/>
    </source>
</evidence>
<evidence type="ECO:0000256" key="2">
    <source>
        <dbReference type="ARBA" id="ARBA00023157"/>
    </source>
</evidence>
<dbReference type="AlphaFoldDB" id="A0A2Y9RKM3"/>
<dbReference type="SMART" id="SM00409">
    <property type="entry name" value="IG"/>
    <property type="match status" value="3"/>
</dbReference>
<dbReference type="GO" id="GO:0019221">
    <property type="term" value="P:cytokine-mediated signaling pathway"/>
    <property type="evidence" value="ECO:0007669"/>
    <property type="project" value="TreeGrafter"/>
</dbReference>
<dbReference type="InterPro" id="IPR050412">
    <property type="entry name" value="Ig-like_Receptors_ImmuneReg"/>
</dbReference>
<keyword evidence="1 6" id="KW-0732">Signal</keyword>
<name>A0A2Y9RKM3_TRIMA</name>
<gene>
    <name evidence="9" type="primary">LOC101357143</name>
</gene>
<feature type="compositionally biased region" description="Basic and acidic residues" evidence="4">
    <location>
        <begin position="415"/>
        <end position="427"/>
    </location>
</feature>
<dbReference type="InterPro" id="IPR003598">
    <property type="entry name" value="Ig_sub2"/>
</dbReference>
<dbReference type="PANTHER" id="PTHR11738:SF88">
    <property type="entry name" value="IG-LIKE DOMAIN-CONTAINING PROTEIN"/>
    <property type="match status" value="1"/>
</dbReference>
<dbReference type="PANTHER" id="PTHR11738">
    <property type="entry name" value="MHC CLASS I NK CELL RECEPTOR"/>
    <property type="match status" value="1"/>
</dbReference>
<dbReference type="GeneID" id="101357143"/>
<dbReference type="FunFam" id="2.60.40.10:FF:000049">
    <property type="entry name" value="Leukocyte immunoglobulin-like receptor subfamily B member 1"/>
    <property type="match status" value="3"/>
</dbReference>
<dbReference type="InterPro" id="IPR007110">
    <property type="entry name" value="Ig-like_dom"/>
</dbReference>
<sequence length="479" mass="52675">MQGSATTLTLTALLCLGTLSKPSIWATPASIITKGSSVTIWCQGSLQAGICRLYRDGDPQYWDEHSLWNSRDLCSFSIKSMDVHYAGQFWCAYNRWSGWWSGWSERSDPLLLVMTGAYSKPSLSAHPSPLVTSGGKASLMCSSNDTMDTFHLLKERGASPPQHRKSQFSPGTHHATFPVNPVSTSHGGTYRCYGSSRSSPQVWSHPSDPLDLKVTGTYEKPSLSAHPGPSVTSGESVTLQCCSDDSFDTFHLFKEGFTAPPQRLHWQNNTGPFQANFTMSPVTSAHGGTYRCYSSHSTSPYLLSQPSDPLELVVSGGSKDQRQTPRESDPLTGLQEYLKVLIGVLVAFILLVLLFLLLFLFIRHQRHGKHRTAVSEPKDRGLPKGSSPATTDQEENLYAAVIDKQPEEEMELDSQDMKDRQVEEGSQRDSQAATLEDPQEVTYAQLNHSTLRRETTTSPSSQSGKPSGEPSIYAALAIH</sequence>
<keyword evidence="2" id="KW-1015">Disulfide bond</keyword>